<dbReference type="PROSITE" id="PS51257">
    <property type="entry name" value="PROKAR_LIPOPROTEIN"/>
    <property type="match status" value="1"/>
</dbReference>
<feature type="chain" id="PRO_5046495237" description="Thioredoxin domain-containing protein" evidence="7">
    <location>
        <begin position="22"/>
        <end position="217"/>
    </location>
</feature>
<dbReference type="PANTHER" id="PTHR42852">
    <property type="entry name" value="THIOL:DISULFIDE INTERCHANGE PROTEIN DSBE"/>
    <property type="match status" value="1"/>
</dbReference>
<keyword evidence="2" id="KW-0201">Cytochrome c-type biogenesis</keyword>
<feature type="domain" description="Thioredoxin" evidence="8">
    <location>
        <begin position="74"/>
        <end position="212"/>
    </location>
</feature>
<evidence type="ECO:0000256" key="3">
    <source>
        <dbReference type="ARBA" id="ARBA00022968"/>
    </source>
</evidence>
<protein>
    <recommendedName>
        <fullName evidence="8">Thioredoxin domain-containing protein</fullName>
    </recommendedName>
</protein>
<dbReference type="InterPro" id="IPR013740">
    <property type="entry name" value="Redoxin"/>
</dbReference>
<feature type="compositionally biased region" description="Low complexity" evidence="6">
    <location>
        <begin position="50"/>
        <end position="64"/>
    </location>
</feature>
<keyword evidence="10" id="KW-1185">Reference proteome</keyword>
<dbReference type="SUPFAM" id="SSF52833">
    <property type="entry name" value="Thioredoxin-like"/>
    <property type="match status" value="1"/>
</dbReference>
<keyword evidence="5" id="KW-0676">Redox-active center</keyword>
<keyword evidence="7" id="KW-0732">Signal</keyword>
<evidence type="ECO:0000256" key="5">
    <source>
        <dbReference type="ARBA" id="ARBA00023284"/>
    </source>
</evidence>
<evidence type="ECO:0000313" key="10">
    <source>
        <dbReference type="Proteomes" id="UP000647860"/>
    </source>
</evidence>
<comment type="caution">
    <text evidence="9">The sequence shown here is derived from an EMBL/GenBank/DDBJ whole genome shotgun (WGS) entry which is preliminary data.</text>
</comment>
<dbReference type="InterPro" id="IPR050553">
    <property type="entry name" value="Thioredoxin_ResA/DsbE_sf"/>
</dbReference>
<organism evidence="9 10">
    <name type="scientific">Micromonospora gifhornensis</name>
    <dbReference type="NCBI Taxonomy" id="84594"/>
    <lineage>
        <taxon>Bacteria</taxon>
        <taxon>Bacillati</taxon>
        <taxon>Actinomycetota</taxon>
        <taxon>Actinomycetes</taxon>
        <taxon>Micromonosporales</taxon>
        <taxon>Micromonosporaceae</taxon>
        <taxon>Micromonospora</taxon>
    </lineage>
</organism>
<keyword evidence="4" id="KW-1015">Disulfide bond</keyword>
<evidence type="ECO:0000256" key="7">
    <source>
        <dbReference type="SAM" id="SignalP"/>
    </source>
</evidence>
<evidence type="ECO:0000313" key="9">
    <source>
        <dbReference type="EMBL" id="GIJ14275.1"/>
    </source>
</evidence>
<evidence type="ECO:0000256" key="4">
    <source>
        <dbReference type="ARBA" id="ARBA00023157"/>
    </source>
</evidence>
<dbReference type="EMBL" id="BOPA01000010">
    <property type="protein sequence ID" value="GIJ14275.1"/>
    <property type="molecule type" value="Genomic_DNA"/>
</dbReference>
<keyword evidence="3" id="KW-0735">Signal-anchor</keyword>
<dbReference type="RefSeq" id="WP_204290265.1">
    <property type="nucleotide sequence ID" value="NZ_BAAAGZ010000016.1"/>
</dbReference>
<dbReference type="PROSITE" id="PS51352">
    <property type="entry name" value="THIOREDOXIN_2"/>
    <property type="match status" value="1"/>
</dbReference>
<dbReference type="Gene3D" id="3.40.30.10">
    <property type="entry name" value="Glutaredoxin"/>
    <property type="match status" value="1"/>
</dbReference>
<sequence length="217" mass="22775">MIRRLALLAMPLLLVATAACTAEAEKPPPTRQDPAASRPSPFADCAALTSAPGSSGDDGAPGSSADDRPAGDTGSGGSQLPELSLTCFTGGAPVALREVRGPAVINIWASWCPPCRKELPAFQRLSERAEGQLRVIGVNTQDSRSAAQSIGEDFGVRFPMLVDQGQAMQRALRRNAFPMTLFLAADGQIRHIDTSGALDDAQLTELVEQHLDITVGA</sequence>
<comment type="subcellular location">
    <subcellularLocation>
        <location evidence="1">Cell envelope</location>
    </subcellularLocation>
</comment>
<evidence type="ECO:0000256" key="2">
    <source>
        <dbReference type="ARBA" id="ARBA00022748"/>
    </source>
</evidence>
<evidence type="ECO:0000259" key="8">
    <source>
        <dbReference type="PROSITE" id="PS51352"/>
    </source>
</evidence>
<dbReference type="CDD" id="cd02966">
    <property type="entry name" value="TlpA_like_family"/>
    <property type="match status" value="1"/>
</dbReference>
<feature type="region of interest" description="Disordered" evidence="6">
    <location>
        <begin position="23"/>
        <end position="82"/>
    </location>
</feature>
<gene>
    <name evidence="9" type="ORF">Vgi01_09590</name>
</gene>
<reference evidence="9 10" key="1">
    <citation type="submission" date="2021-01" db="EMBL/GenBank/DDBJ databases">
        <title>Whole genome shotgun sequence of Verrucosispora gifhornensis NBRC 16317.</title>
        <authorList>
            <person name="Komaki H."/>
            <person name="Tamura T."/>
        </authorList>
    </citation>
    <scope>NUCLEOTIDE SEQUENCE [LARGE SCALE GENOMIC DNA]</scope>
    <source>
        <strain evidence="9 10">NBRC 16317</strain>
    </source>
</reference>
<dbReference type="Pfam" id="PF08534">
    <property type="entry name" value="Redoxin"/>
    <property type="match status" value="1"/>
</dbReference>
<dbReference type="InterPro" id="IPR017937">
    <property type="entry name" value="Thioredoxin_CS"/>
</dbReference>
<dbReference type="PROSITE" id="PS00194">
    <property type="entry name" value="THIOREDOXIN_1"/>
    <property type="match status" value="1"/>
</dbReference>
<keyword evidence="3" id="KW-0812">Transmembrane</keyword>
<feature type="signal peptide" evidence="7">
    <location>
        <begin position="1"/>
        <end position="21"/>
    </location>
</feature>
<dbReference type="InterPro" id="IPR013766">
    <property type="entry name" value="Thioredoxin_domain"/>
</dbReference>
<dbReference type="Proteomes" id="UP000647860">
    <property type="component" value="Unassembled WGS sequence"/>
</dbReference>
<proteinExistence type="predicted"/>
<dbReference type="PANTHER" id="PTHR42852:SF6">
    <property type="entry name" value="THIOL:DISULFIDE INTERCHANGE PROTEIN DSBE"/>
    <property type="match status" value="1"/>
</dbReference>
<evidence type="ECO:0000256" key="1">
    <source>
        <dbReference type="ARBA" id="ARBA00004196"/>
    </source>
</evidence>
<dbReference type="InterPro" id="IPR036249">
    <property type="entry name" value="Thioredoxin-like_sf"/>
</dbReference>
<evidence type="ECO:0000256" key="6">
    <source>
        <dbReference type="SAM" id="MobiDB-lite"/>
    </source>
</evidence>
<name>A0ABQ4I8P1_9ACTN</name>
<accession>A0ABQ4I8P1</accession>